<dbReference type="Gene3D" id="3.90.550.10">
    <property type="entry name" value="Spore Coat Polysaccharide Biosynthesis Protein SpsA, Chain A"/>
    <property type="match status" value="1"/>
</dbReference>
<sequence length="186" mass="21894">MRYQTISFIIPTLGRDSLNKTLSSIECWPGDEILMIKHNPPSGHWGNEERQEGTDKAKCDYLAYIDDDDAYVPGARKIMDSAINENHGRPILFKIQYPSGRIIWRKKWVKNGNVSTQMILVPNAREMLYRWDKTHQWADFWFIHRWRWPSKAIVWREEVIALMGHNDEKYERGLTFSEAKRAGISV</sequence>
<dbReference type="AlphaFoldDB" id="A0A1F8BBW2"/>
<evidence type="ECO:0000313" key="2">
    <source>
        <dbReference type="Proteomes" id="UP000179018"/>
    </source>
</evidence>
<protein>
    <recommendedName>
        <fullName evidence="3">Glycosyltransferase 2-like domain-containing protein</fullName>
    </recommendedName>
</protein>
<gene>
    <name evidence="1" type="ORF">A3A75_00135</name>
</gene>
<dbReference type="SUPFAM" id="SSF53448">
    <property type="entry name" value="Nucleotide-diphospho-sugar transferases"/>
    <property type="match status" value="1"/>
</dbReference>
<reference evidence="1 2" key="1">
    <citation type="journal article" date="2016" name="Nat. Commun.">
        <title>Thousands of microbial genomes shed light on interconnected biogeochemical processes in an aquifer system.</title>
        <authorList>
            <person name="Anantharaman K."/>
            <person name="Brown C.T."/>
            <person name="Hug L.A."/>
            <person name="Sharon I."/>
            <person name="Castelle C.J."/>
            <person name="Probst A.J."/>
            <person name="Thomas B.C."/>
            <person name="Singh A."/>
            <person name="Wilkins M.J."/>
            <person name="Karaoz U."/>
            <person name="Brodie E.L."/>
            <person name="Williams K.H."/>
            <person name="Hubbard S.S."/>
            <person name="Banfield J.F."/>
        </authorList>
    </citation>
    <scope>NUCLEOTIDE SEQUENCE [LARGE SCALE GENOMIC DNA]</scope>
</reference>
<comment type="caution">
    <text evidence="1">The sequence shown here is derived from an EMBL/GenBank/DDBJ whole genome shotgun (WGS) entry which is preliminary data.</text>
</comment>
<proteinExistence type="predicted"/>
<dbReference type="CDD" id="cd00761">
    <property type="entry name" value="Glyco_tranf_GTA_type"/>
    <property type="match status" value="1"/>
</dbReference>
<dbReference type="InterPro" id="IPR029044">
    <property type="entry name" value="Nucleotide-diphossugar_trans"/>
</dbReference>
<name>A0A1F8BBW2_9BACT</name>
<accession>A0A1F8BBW2</accession>
<evidence type="ECO:0000313" key="1">
    <source>
        <dbReference type="EMBL" id="OGM60828.1"/>
    </source>
</evidence>
<organism evidence="1 2">
    <name type="scientific">Candidatus Woesebacteria bacterium RIFCSPLOWO2_01_FULL_39_10</name>
    <dbReference type="NCBI Taxonomy" id="1802516"/>
    <lineage>
        <taxon>Bacteria</taxon>
        <taxon>Candidatus Woeseibacteriota</taxon>
    </lineage>
</organism>
<dbReference type="EMBL" id="MGHC01000005">
    <property type="protein sequence ID" value="OGM60828.1"/>
    <property type="molecule type" value="Genomic_DNA"/>
</dbReference>
<dbReference type="STRING" id="1802516.A3A75_00135"/>
<evidence type="ECO:0008006" key="3">
    <source>
        <dbReference type="Google" id="ProtNLM"/>
    </source>
</evidence>
<dbReference type="Proteomes" id="UP000179018">
    <property type="component" value="Unassembled WGS sequence"/>
</dbReference>